<dbReference type="AlphaFoldDB" id="A0A382SN10"/>
<dbReference type="Gene3D" id="3.30.390.10">
    <property type="entry name" value="Enolase-like, N-terminal domain"/>
    <property type="match status" value="1"/>
</dbReference>
<name>A0A382SN10_9ZZZZ</name>
<accession>A0A382SN10</accession>
<evidence type="ECO:0000313" key="2">
    <source>
        <dbReference type="EMBL" id="SVD10952.1"/>
    </source>
</evidence>
<dbReference type="InterPro" id="IPR029017">
    <property type="entry name" value="Enolase-like_N"/>
</dbReference>
<proteinExistence type="predicted"/>
<evidence type="ECO:0000256" key="1">
    <source>
        <dbReference type="SAM" id="MobiDB-lite"/>
    </source>
</evidence>
<feature type="region of interest" description="Disordered" evidence="1">
    <location>
        <begin position="197"/>
        <end position="218"/>
    </location>
</feature>
<evidence type="ECO:0008006" key="3">
    <source>
        <dbReference type="Google" id="ProtNLM"/>
    </source>
</evidence>
<protein>
    <recommendedName>
        <fullName evidence="3">Mandelate racemase/muconate lactonizing enzyme N-terminal domain-containing protein</fullName>
    </recommendedName>
</protein>
<reference evidence="2" key="1">
    <citation type="submission" date="2018-05" db="EMBL/GenBank/DDBJ databases">
        <authorList>
            <person name="Lanie J.A."/>
            <person name="Ng W.-L."/>
            <person name="Kazmierczak K.M."/>
            <person name="Andrzejewski T.M."/>
            <person name="Davidsen T.M."/>
            <person name="Wayne K.J."/>
            <person name="Tettelin H."/>
            <person name="Glass J.I."/>
            <person name="Rusch D."/>
            <person name="Podicherti R."/>
            <person name="Tsui H.-C.T."/>
            <person name="Winkler M.E."/>
        </authorList>
    </citation>
    <scope>NUCLEOTIDE SEQUENCE</scope>
</reference>
<feature type="non-terminal residue" evidence="2">
    <location>
        <position position="218"/>
    </location>
</feature>
<sequence length="218" mass="23828">MTDYDFGVPLNITGASIHQIQLKTRMPFKYGIATMTEVPMVFVRLDTNVDGRLSKGIASDLLPPKWFTKVPEDPLDKEVADMLRVIRRALSHSIGVEAPTAFAAWQDIYERQAAWAKSENIPPLLAHFGTSLVERALIESVCHATSKTLAQALRDGTLGFQLGAIHPVLGKRSALELLPQSPLASVLPRHTVGLADPLSADTIPDDEKLDDSLPQSLD</sequence>
<gene>
    <name evidence="2" type="ORF">METZ01_LOCUS363806</name>
</gene>
<dbReference type="EMBL" id="UINC01130103">
    <property type="protein sequence ID" value="SVD10952.1"/>
    <property type="molecule type" value="Genomic_DNA"/>
</dbReference>
<organism evidence="2">
    <name type="scientific">marine metagenome</name>
    <dbReference type="NCBI Taxonomy" id="408172"/>
    <lineage>
        <taxon>unclassified sequences</taxon>
        <taxon>metagenomes</taxon>
        <taxon>ecological metagenomes</taxon>
    </lineage>
</organism>